<dbReference type="RefSeq" id="WP_125977300.1">
    <property type="nucleotide sequence ID" value="NZ_BAAADY010000020.1"/>
</dbReference>
<evidence type="ECO:0000313" key="2">
    <source>
        <dbReference type="Proteomes" id="UP000531251"/>
    </source>
</evidence>
<name>A0A7X5Y2I3_9SPHN</name>
<gene>
    <name evidence="1" type="ORF">GGR89_003771</name>
</gene>
<dbReference type="Proteomes" id="UP000531251">
    <property type="component" value="Unassembled WGS sequence"/>
</dbReference>
<accession>A0A7X5Y2I3</accession>
<comment type="caution">
    <text evidence="1">The sequence shown here is derived from an EMBL/GenBank/DDBJ whole genome shotgun (WGS) entry which is preliminary data.</text>
</comment>
<dbReference type="EMBL" id="JAATJB010000015">
    <property type="protein sequence ID" value="NJB99430.1"/>
    <property type="molecule type" value="Genomic_DNA"/>
</dbReference>
<dbReference type="AlphaFoldDB" id="A0A7X5Y2I3"/>
<sequence>MPDPWQQAAADIRAASPDTVLYTGGGLAKPTELRVIWTDAPGDPFQGPGNTTRTITAEIACADLPNRPIRSDRLARGGLTWQPNQVSYDDNVDAWLIVLEKVA</sequence>
<organism evidence="1 2">
    <name type="scientific">Sphingomonas trueperi</name>
    <dbReference type="NCBI Taxonomy" id="53317"/>
    <lineage>
        <taxon>Bacteria</taxon>
        <taxon>Pseudomonadati</taxon>
        <taxon>Pseudomonadota</taxon>
        <taxon>Alphaproteobacteria</taxon>
        <taxon>Sphingomonadales</taxon>
        <taxon>Sphingomonadaceae</taxon>
        <taxon>Sphingomonas</taxon>
    </lineage>
</organism>
<evidence type="ECO:0000313" key="1">
    <source>
        <dbReference type="EMBL" id="NJB99430.1"/>
    </source>
</evidence>
<proteinExistence type="predicted"/>
<reference evidence="1 2" key="1">
    <citation type="submission" date="2020-03" db="EMBL/GenBank/DDBJ databases">
        <title>Genomic Encyclopedia of Type Strains, Phase IV (KMG-IV): sequencing the most valuable type-strain genomes for metagenomic binning, comparative biology and taxonomic classification.</title>
        <authorList>
            <person name="Goeker M."/>
        </authorList>
    </citation>
    <scope>NUCLEOTIDE SEQUENCE [LARGE SCALE GENOMIC DNA]</scope>
    <source>
        <strain evidence="1 2">DSM 7225</strain>
    </source>
</reference>
<protein>
    <submittedName>
        <fullName evidence="1">Uncharacterized protein</fullName>
    </submittedName>
</protein>
<keyword evidence="2" id="KW-1185">Reference proteome</keyword>